<dbReference type="OrthoDB" id="5117428at2"/>
<reference evidence="3" key="2">
    <citation type="submission" date="2016-01" db="EMBL/GenBank/DDBJ databases">
        <title>Complete genome sequence of Agromyces aureus AR33T and comparison with related organisms.</title>
        <authorList>
            <person name="Corretto E."/>
            <person name="Antonielli L."/>
            <person name="Sessitsch A."/>
            <person name="Brader G."/>
        </authorList>
    </citation>
    <scope>NUCLEOTIDE SEQUENCE [LARGE SCALE GENOMIC DNA]</scope>
    <source>
        <strain evidence="3">AR33</strain>
    </source>
</reference>
<dbReference type="RefSeq" id="WP_067871857.1">
    <property type="nucleotide sequence ID" value="NZ_CP013979.1"/>
</dbReference>
<accession>A0A191WB59</accession>
<dbReference type="STRING" id="453304.ATC03_00650"/>
<dbReference type="EMBL" id="CP013979">
    <property type="protein sequence ID" value="ANJ25496.1"/>
    <property type="molecule type" value="Genomic_DNA"/>
</dbReference>
<sequence length="242" mass="25661">MNPDAHHRTGLTTAVAATAVLVVAALIAAAPVVDQVVSELPTISTPARLPLVLAGLAVATALAYAAVALARASRSSARSTALAGSFNTAPACGIRTAELVPRMNELRVDGAGPVHLNRRYSVAVDDLGVTFWDGGHRRPRRVDAYPWREVRNIRADSVVIGTTVVSVLVLRVRRHKNSVELPIVFAARGLGRYALSDAAFFAIVRDWKSRHRTALAAEGLEVPPLTAPIPVISAQMLAAHRG</sequence>
<keyword evidence="1" id="KW-1133">Transmembrane helix</keyword>
<feature type="transmembrane region" description="Helical" evidence="1">
    <location>
        <begin position="12"/>
        <end position="31"/>
    </location>
</feature>
<feature type="transmembrane region" description="Helical" evidence="1">
    <location>
        <begin position="51"/>
        <end position="70"/>
    </location>
</feature>
<name>A0A191WB59_9MICO</name>
<evidence type="ECO:0000256" key="1">
    <source>
        <dbReference type="SAM" id="Phobius"/>
    </source>
</evidence>
<keyword evidence="3" id="KW-1185">Reference proteome</keyword>
<organism evidence="2 3">
    <name type="scientific">Agromyces aureus</name>
    <dbReference type="NCBI Taxonomy" id="453304"/>
    <lineage>
        <taxon>Bacteria</taxon>
        <taxon>Bacillati</taxon>
        <taxon>Actinomycetota</taxon>
        <taxon>Actinomycetes</taxon>
        <taxon>Micrococcales</taxon>
        <taxon>Microbacteriaceae</taxon>
        <taxon>Agromyces</taxon>
    </lineage>
</organism>
<protein>
    <submittedName>
        <fullName evidence="2">Uncharacterized protein</fullName>
    </submittedName>
</protein>
<evidence type="ECO:0000313" key="2">
    <source>
        <dbReference type="EMBL" id="ANJ25496.1"/>
    </source>
</evidence>
<dbReference type="KEGG" id="agy:ATC03_00650"/>
<gene>
    <name evidence="2" type="ORF">ATC03_00650</name>
</gene>
<proteinExistence type="predicted"/>
<reference evidence="2 3" key="1">
    <citation type="journal article" date="2016" name="Int. J. Syst. Evol. Microbiol.">
        <title>Agromyces aureus sp. nov., isolated from the rhizosphere of Salix caprea L. grown in a heavy-metal-contaminated soil.</title>
        <authorList>
            <person name="Corretto E."/>
            <person name="Antonielli L."/>
            <person name="Sessitsch A."/>
            <person name="Compant S."/>
            <person name="Gorfer M."/>
            <person name="Kuffner M."/>
            <person name="Brader G."/>
        </authorList>
    </citation>
    <scope>NUCLEOTIDE SEQUENCE [LARGE SCALE GENOMIC DNA]</scope>
    <source>
        <strain evidence="2 3">AR33</strain>
    </source>
</reference>
<keyword evidence="1" id="KW-0812">Transmembrane</keyword>
<dbReference type="Proteomes" id="UP000078437">
    <property type="component" value="Chromosome"/>
</dbReference>
<keyword evidence="1" id="KW-0472">Membrane</keyword>
<dbReference type="AlphaFoldDB" id="A0A191WB59"/>
<evidence type="ECO:0000313" key="3">
    <source>
        <dbReference type="Proteomes" id="UP000078437"/>
    </source>
</evidence>